<name>A0A0F9C677_9ZZZZ</name>
<feature type="non-terminal residue" evidence="1">
    <location>
        <position position="1"/>
    </location>
</feature>
<sequence>PFTYSTDLTGDYPAGLAMVHRGTTCPIASYTADDTQGKFSLHGWSTKAFNSDFDLNGRAFLSFWTTSVGSVFGQGEVCATLIDRVVDGSGEPYDDQVLGSTTYQFSPWPTTKSEPGKFCGSADFPCGQQISFSFDLTGTTVRSGSRLVLVLSVLGDDTGDKNVVFLYDDPRYLTLLQVETATPCQPQGTTPTPPCYSN</sequence>
<dbReference type="AlphaFoldDB" id="A0A0F9C677"/>
<protein>
    <submittedName>
        <fullName evidence="1">Uncharacterized protein</fullName>
    </submittedName>
</protein>
<evidence type="ECO:0000313" key="1">
    <source>
        <dbReference type="EMBL" id="KKL44793.1"/>
    </source>
</evidence>
<dbReference type="EMBL" id="LAZR01034627">
    <property type="protein sequence ID" value="KKL44793.1"/>
    <property type="molecule type" value="Genomic_DNA"/>
</dbReference>
<gene>
    <name evidence="1" type="ORF">LCGC14_2362120</name>
</gene>
<proteinExistence type="predicted"/>
<comment type="caution">
    <text evidence="1">The sequence shown here is derived from an EMBL/GenBank/DDBJ whole genome shotgun (WGS) entry which is preliminary data.</text>
</comment>
<reference evidence="1" key="1">
    <citation type="journal article" date="2015" name="Nature">
        <title>Complex archaea that bridge the gap between prokaryotes and eukaryotes.</title>
        <authorList>
            <person name="Spang A."/>
            <person name="Saw J.H."/>
            <person name="Jorgensen S.L."/>
            <person name="Zaremba-Niedzwiedzka K."/>
            <person name="Martijn J."/>
            <person name="Lind A.E."/>
            <person name="van Eijk R."/>
            <person name="Schleper C."/>
            <person name="Guy L."/>
            <person name="Ettema T.J."/>
        </authorList>
    </citation>
    <scope>NUCLEOTIDE SEQUENCE</scope>
</reference>
<accession>A0A0F9C677</accession>
<organism evidence="1">
    <name type="scientific">marine sediment metagenome</name>
    <dbReference type="NCBI Taxonomy" id="412755"/>
    <lineage>
        <taxon>unclassified sequences</taxon>
        <taxon>metagenomes</taxon>
        <taxon>ecological metagenomes</taxon>
    </lineage>
</organism>